<dbReference type="PANTHER" id="PTHR22093">
    <property type="entry name" value="LEUKOCYTE RECEPTOR CLUSTER LRC MEMBER 1"/>
    <property type="match status" value="1"/>
</dbReference>
<evidence type="ECO:0000256" key="4">
    <source>
        <dbReference type="ARBA" id="ARBA00023136"/>
    </source>
</evidence>
<feature type="transmembrane region" description="Helical" evidence="7">
    <location>
        <begin position="347"/>
        <end position="370"/>
    </location>
</feature>
<keyword evidence="3 7" id="KW-1133">Transmembrane helix</keyword>
<feature type="region of interest" description="Disordered" evidence="6">
    <location>
        <begin position="552"/>
        <end position="681"/>
    </location>
</feature>
<feature type="domain" description="CBF1-interacting co-repressor CIR N-terminal" evidence="8">
    <location>
        <begin position="508"/>
        <end position="544"/>
    </location>
</feature>
<dbReference type="InterPro" id="IPR036259">
    <property type="entry name" value="MFS_trans_sf"/>
</dbReference>
<feature type="transmembrane region" description="Helical" evidence="7">
    <location>
        <begin position="6"/>
        <end position="28"/>
    </location>
</feature>
<dbReference type="InterPro" id="IPR019339">
    <property type="entry name" value="CIR_N_dom"/>
</dbReference>
<comment type="subcellular location">
    <subcellularLocation>
        <location evidence="1">Membrane</location>
    </subcellularLocation>
</comment>
<evidence type="ECO:0000256" key="5">
    <source>
        <dbReference type="SAM" id="Coils"/>
    </source>
</evidence>
<dbReference type="PANTHER" id="PTHR22093:SF0">
    <property type="entry name" value="LEUKOCYTE RECEPTOR CLUSTER MEMBER 1"/>
    <property type="match status" value="1"/>
</dbReference>
<dbReference type="Gene3D" id="1.20.1250.20">
    <property type="entry name" value="MFS general substrate transporter like domains"/>
    <property type="match status" value="2"/>
</dbReference>
<keyword evidence="10" id="KW-1185">Reference proteome</keyword>
<evidence type="ECO:0000256" key="2">
    <source>
        <dbReference type="ARBA" id="ARBA00022692"/>
    </source>
</evidence>
<comment type="caution">
    <text evidence="9">The sequence shown here is derived from an EMBL/GenBank/DDBJ whole genome shotgun (WGS) entry which is preliminary data.</text>
</comment>
<evidence type="ECO:0000256" key="6">
    <source>
        <dbReference type="SAM" id="MobiDB-lite"/>
    </source>
</evidence>
<dbReference type="GO" id="GO:0016020">
    <property type="term" value="C:membrane"/>
    <property type="evidence" value="ECO:0007669"/>
    <property type="project" value="UniProtKB-SubCell"/>
</dbReference>
<organism evidence="9 10">
    <name type="scientific">Xylaria grammica</name>
    <dbReference type="NCBI Taxonomy" id="363999"/>
    <lineage>
        <taxon>Eukaryota</taxon>
        <taxon>Fungi</taxon>
        <taxon>Dikarya</taxon>
        <taxon>Ascomycota</taxon>
        <taxon>Pezizomycotina</taxon>
        <taxon>Sordariomycetes</taxon>
        <taxon>Xylariomycetidae</taxon>
        <taxon>Xylariales</taxon>
        <taxon>Xylariaceae</taxon>
        <taxon>Xylaria</taxon>
    </lineage>
</organism>
<feature type="compositionally biased region" description="Basic and acidic residues" evidence="6">
    <location>
        <begin position="757"/>
        <end position="785"/>
    </location>
</feature>
<feature type="compositionally biased region" description="Basic and acidic residues" evidence="6">
    <location>
        <begin position="581"/>
        <end position="593"/>
    </location>
</feature>
<evidence type="ECO:0000256" key="7">
    <source>
        <dbReference type="SAM" id="Phobius"/>
    </source>
</evidence>
<keyword evidence="4 7" id="KW-0472">Membrane</keyword>
<proteinExistence type="predicted"/>
<evidence type="ECO:0000259" key="8">
    <source>
        <dbReference type="SMART" id="SM01083"/>
    </source>
</evidence>
<evidence type="ECO:0000256" key="3">
    <source>
        <dbReference type="ARBA" id="ARBA00022989"/>
    </source>
</evidence>
<feature type="compositionally biased region" description="Basic and acidic residues" evidence="6">
    <location>
        <begin position="608"/>
        <end position="618"/>
    </location>
</feature>
<feature type="transmembrane region" description="Helical" evidence="7">
    <location>
        <begin position="310"/>
        <end position="335"/>
    </location>
</feature>
<keyword evidence="2 7" id="KW-0812">Transmembrane</keyword>
<reference evidence="9 10" key="1">
    <citation type="submission" date="2018-12" db="EMBL/GenBank/DDBJ databases">
        <title>Draft genome sequence of Xylaria grammica IHI A82.</title>
        <authorList>
            <person name="Buettner E."/>
            <person name="Kellner H."/>
        </authorList>
    </citation>
    <scope>NUCLEOTIDE SEQUENCE [LARGE SCALE GENOMIC DNA]</scope>
    <source>
        <strain evidence="9 10">IHI A82</strain>
    </source>
</reference>
<feature type="transmembrane region" description="Helical" evidence="7">
    <location>
        <begin position="243"/>
        <end position="265"/>
    </location>
</feature>
<feature type="region of interest" description="Disordered" evidence="6">
    <location>
        <begin position="704"/>
        <end position="893"/>
    </location>
</feature>
<dbReference type="SUPFAM" id="SSF103473">
    <property type="entry name" value="MFS general substrate transporter"/>
    <property type="match status" value="1"/>
</dbReference>
<dbReference type="AlphaFoldDB" id="A0A439D4Y2"/>
<feature type="compositionally biased region" description="Pro residues" evidence="6">
    <location>
        <begin position="555"/>
        <end position="573"/>
    </location>
</feature>
<dbReference type="Pfam" id="PF00083">
    <property type="entry name" value="Sugar_tr"/>
    <property type="match status" value="2"/>
</dbReference>
<dbReference type="InterPro" id="IPR005828">
    <property type="entry name" value="MFS_sugar_transport-like"/>
</dbReference>
<accession>A0A439D4Y2</accession>
<evidence type="ECO:0000313" key="9">
    <source>
        <dbReference type="EMBL" id="RWA09467.1"/>
    </source>
</evidence>
<feature type="region of interest" description="Disordered" evidence="6">
    <location>
        <begin position="383"/>
        <end position="405"/>
    </location>
</feature>
<protein>
    <recommendedName>
        <fullName evidence="8">CBF1-interacting co-repressor CIR N-terminal domain-containing protein</fullName>
    </recommendedName>
</protein>
<feature type="compositionally biased region" description="Basic and acidic residues" evidence="6">
    <location>
        <begin position="811"/>
        <end position="833"/>
    </location>
</feature>
<feature type="compositionally biased region" description="Basic and acidic residues" evidence="6">
    <location>
        <begin position="857"/>
        <end position="879"/>
    </location>
</feature>
<feature type="transmembrane region" description="Helical" evidence="7">
    <location>
        <begin position="219"/>
        <end position="237"/>
    </location>
</feature>
<gene>
    <name evidence="9" type="ORF">EKO27_g5640</name>
</gene>
<feature type="transmembrane region" description="Helical" evidence="7">
    <location>
        <begin position="277"/>
        <end position="298"/>
    </location>
</feature>
<name>A0A439D4Y2_9PEZI</name>
<feature type="coiled-coil region" evidence="5">
    <location>
        <begin position="517"/>
        <end position="544"/>
    </location>
</feature>
<dbReference type="STRING" id="363999.A0A439D4Y2"/>
<feature type="transmembrane region" description="Helical" evidence="7">
    <location>
        <begin position="49"/>
        <end position="68"/>
    </location>
</feature>
<dbReference type="EMBL" id="RYZI01000153">
    <property type="protein sequence ID" value="RWA09467.1"/>
    <property type="molecule type" value="Genomic_DNA"/>
</dbReference>
<dbReference type="InterPro" id="IPR039875">
    <property type="entry name" value="LENG1-like"/>
</dbReference>
<keyword evidence="5" id="KW-0175">Coiled coil</keyword>
<evidence type="ECO:0000313" key="10">
    <source>
        <dbReference type="Proteomes" id="UP000286045"/>
    </source>
</evidence>
<dbReference type="SMART" id="SM01083">
    <property type="entry name" value="Cir_N"/>
    <property type="match status" value="1"/>
</dbReference>
<feature type="compositionally biased region" description="Basic and acidic residues" evidence="6">
    <location>
        <begin position="652"/>
        <end position="680"/>
    </location>
</feature>
<feature type="compositionally biased region" description="Basic and acidic residues" evidence="6">
    <location>
        <begin position="726"/>
        <end position="740"/>
    </location>
</feature>
<dbReference type="Proteomes" id="UP000286045">
    <property type="component" value="Unassembled WGS sequence"/>
</dbReference>
<sequence length="893" mass="100034">MMAAVFLMQSVGQLAAYGFGLAILVGVSKNLGLSPEERDPEIAVPKVDAIWRAIIGVGAFPALVSLVLRRTIPETPYYLVETGRLTDAVTAAREVYAPQVTLQPTGHAALSPIQTMSNEPAERFKNCKGSWWANTVEYVREARTYLSQNSRWRILLGVMLTWWLLDLAYYGLGLDNPKTISAIWRWDAPDPSSNASLVCGRDQGTEIYKMLRGNIVKNIATISSGTLPGSIIILLAIDYVPRVAWMAWTFVALAVLFAINGGTFFITFESDKHGLTIVLYVLAQVVFNLGPNTMTFILPAELFATKFRGTFYGLAAASGKLGAITILLIINFGVYEGKAFLPSRRSAFAKTLLGFTPAMLLGGFITWVWIPEVQFPRGYKNETARDENASDDGLDHGTQESEFGQKLKLPNRPLAQIAQDPEGGRVLGIRQNLRRLIQRVRGSRRRDSTASMLESGADGVPSMVSLSGAQYLMHPQPFSALEVDLDSGDLGTRATDHRNNRHLLGKKSWNVYNPANIERVKRDEAEARARAEAEAKRQQDLEAERRLAILRGEVPPAPPAPPSPVPSAEPSPAPKSHRKREHDDDPTTRFRGGERRKRKRFGEDDTDFEMRVARERTDAVATTSTVARLGGSSKASDAPLVDSRGHISLFPEEGKGRETAGDQKNEDAEREAAQKRREFEDQYTMRFSNAAGRDGVGVTGSGPWYVSNGAADSREPAEAQTPGKDAWGHDDPKRKARDAARIVANDPLAMMKRGAAKARDVERERRALNEEKAKELKQLRREEKRREKRRKHHDVDELEGFSLDAQSVDAEDTKREHGRHEHRSGSRDRDGRDKHRHRRSSDHDDHRERRHRHHRDYRHEDSSRKSQSRRDREDGERHSSGYSRRQSAKTDHY</sequence>
<evidence type="ECO:0000256" key="1">
    <source>
        <dbReference type="ARBA" id="ARBA00004370"/>
    </source>
</evidence>
<dbReference type="GO" id="GO:0022857">
    <property type="term" value="F:transmembrane transporter activity"/>
    <property type="evidence" value="ECO:0007669"/>
    <property type="project" value="InterPro"/>
</dbReference>